<keyword evidence="2" id="KW-0812">Transmembrane</keyword>
<feature type="transmembrane region" description="Helical" evidence="2">
    <location>
        <begin position="12"/>
        <end position="38"/>
    </location>
</feature>
<dbReference type="EMBL" id="KQ416995">
    <property type="protein sequence ID" value="KOF94298.1"/>
    <property type="molecule type" value="Genomic_DNA"/>
</dbReference>
<dbReference type="OrthoDB" id="6120496at2759"/>
<feature type="compositionally biased region" description="Low complexity" evidence="1">
    <location>
        <begin position="287"/>
        <end position="318"/>
    </location>
</feature>
<feature type="transmembrane region" description="Helical" evidence="2">
    <location>
        <begin position="58"/>
        <end position="82"/>
    </location>
</feature>
<evidence type="ECO:0000256" key="2">
    <source>
        <dbReference type="SAM" id="Phobius"/>
    </source>
</evidence>
<gene>
    <name evidence="3" type="ORF">OCBIM_22002206mg</name>
</gene>
<feature type="compositionally biased region" description="Polar residues" evidence="1">
    <location>
        <begin position="106"/>
        <end position="124"/>
    </location>
</feature>
<dbReference type="AlphaFoldDB" id="A0A0L8HYI1"/>
<organism evidence="3">
    <name type="scientific">Octopus bimaculoides</name>
    <name type="common">California two-spotted octopus</name>
    <dbReference type="NCBI Taxonomy" id="37653"/>
    <lineage>
        <taxon>Eukaryota</taxon>
        <taxon>Metazoa</taxon>
        <taxon>Spiralia</taxon>
        <taxon>Lophotrochozoa</taxon>
        <taxon>Mollusca</taxon>
        <taxon>Cephalopoda</taxon>
        <taxon>Coleoidea</taxon>
        <taxon>Octopodiformes</taxon>
        <taxon>Octopoda</taxon>
        <taxon>Incirrata</taxon>
        <taxon>Octopodidae</taxon>
        <taxon>Octopus</taxon>
    </lineage>
</organism>
<name>A0A0L8HYI1_OCTBM</name>
<evidence type="ECO:0000313" key="3">
    <source>
        <dbReference type="EMBL" id="KOF94298.1"/>
    </source>
</evidence>
<proteinExistence type="predicted"/>
<keyword evidence="2" id="KW-1133">Transmembrane helix</keyword>
<dbReference type="EMBL" id="KQ416995">
    <property type="protein sequence ID" value="KOF94300.1"/>
    <property type="molecule type" value="Genomic_DNA"/>
</dbReference>
<feature type="region of interest" description="Disordered" evidence="1">
    <location>
        <begin position="106"/>
        <end position="140"/>
    </location>
</feature>
<dbReference type="KEGG" id="obi:106867801"/>
<evidence type="ECO:0000256" key="1">
    <source>
        <dbReference type="SAM" id="MobiDB-lite"/>
    </source>
</evidence>
<dbReference type="EMBL" id="KQ416995">
    <property type="protein sequence ID" value="KOF94299.1"/>
    <property type="molecule type" value="Genomic_DNA"/>
</dbReference>
<reference evidence="3" key="1">
    <citation type="submission" date="2015-07" db="EMBL/GenBank/DDBJ databases">
        <title>MeaNS - Measles Nucleotide Surveillance Program.</title>
        <authorList>
            <person name="Tran T."/>
            <person name="Druce J."/>
        </authorList>
    </citation>
    <scope>NUCLEOTIDE SEQUENCE</scope>
    <source>
        <strain evidence="3">UCB-OBI-ISO-001</strain>
        <tissue evidence="3">Gonad</tissue>
    </source>
</reference>
<keyword evidence="2" id="KW-0472">Membrane</keyword>
<feature type="region of interest" description="Disordered" evidence="1">
    <location>
        <begin position="282"/>
        <end position="358"/>
    </location>
</feature>
<accession>A0A0L8HYI1</accession>
<sequence>MRRFRSSQSQCCCCVVAILLSLGSVILTGIGVCVILKYVMIRTDLLLPELQNHDGQKIVGIILTSVGVLGIIISAIVAILYFTVCHESRSGQPAVAQKICKNGIKENSNSPATPKTEANGQNKFHNSHLHPPKSPTKMQPFKPKSPFGGERMVSAKPISTIGVPLTSTPRRMRGAKNGRPLSSNLDIVEEVDSDVPLPLLQINGIDIGLTNGRKCVDNVIHNGQNDVLRPILKSSSNTTTTTTTITTATNTLVTSNNIASTNSIAAAATSNTNSVSRSLFSMKNIPDSSTDNNHNNNNNTTTTVTSASSSSHTSSVHSKPYHDSTTTTTITDLDQSNCDSDQDIQTHDSDCEITSSRL</sequence>
<protein>
    <submittedName>
        <fullName evidence="3">Uncharacterized protein</fullName>
    </submittedName>
</protein>